<feature type="transmembrane region" description="Helical" evidence="6">
    <location>
        <begin position="759"/>
        <end position="784"/>
    </location>
</feature>
<name>A0A914WJA2_9BILA</name>
<dbReference type="Pfam" id="PF03407">
    <property type="entry name" value="Nucleotid_trans"/>
    <property type="match status" value="1"/>
</dbReference>
<evidence type="ECO:0000256" key="1">
    <source>
        <dbReference type="ARBA" id="ARBA00004370"/>
    </source>
</evidence>
<feature type="transmembrane region" description="Helical" evidence="6">
    <location>
        <begin position="522"/>
        <end position="549"/>
    </location>
</feature>
<dbReference type="SUPFAM" id="SSF81321">
    <property type="entry name" value="Family A G protein-coupled receptor-like"/>
    <property type="match status" value="1"/>
</dbReference>
<evidence type="ECO:0000256" key="3">
    <source>
        <dbReference type="ARBA" id="ARBA00022989"/>
    </source>
</evidence>
<evidence type="ECO:0000259" key="7">
    <source>
        <dbReference type="PROSITE" id="PS50262"/>
    </source>
</evidence>
<feature type="transmembrane region" description="Helical" evidence="6">
    <location>
        <begin position="486"/>
        <end position="510"/>
    </location>
</feature>
<dbReference type="GO" id="GO:0016020">
    <property type="term" value="C:membrane"/>
    <property type="evidence" value="ECO:0007669"/>
    <property type="project" value="UniProtKB-SubCell"/>
</dbReference>
<dbReference type="PROSITE" id="PS50262">
    <property type="entry name" value="G_PROTEIN_RECEP_F1_2"/>
    <property type="match status" value="1"/>
</dbReference>
<dbReference type="AlphaFoldDB" id="A0A914WJA2"/>
<dbReference type="PANTHER" id="PTHR46709">
    <property type="entry name" value="PROTEIN CBG23488-RELATED"/>
    <property type="match status" value="1"/>
</dbReference>
<dbReference type="Proteomes" id="UP000887566">
    <property type="component" value="Unplaced"/>
</dbReference>
<feature type="domain" description="G-protein coupled receptors family 1 profile" evidence="7">
    <location>
        <begin position="503"/>
        <end position="781"/>
    </location>
</feature>
<dbReference type="PANTHER" id="PTHR46709:SF1">
    <property type="entry name" value="G-PROTEIN COUPLED RECEPTORS FAMILY 1 PROFILE DOMAIN-CONTAINING PROTEIN"/>
    <property type="match status" value="1"/>
</dbReference>
<evidence type="ECO:0000256" key="5">
    <source>
        <dbReference type="SAM" id="MobiDB-lite"/>
    </source>
</evidence>
<feature type="transmembrane region" description="Helical" evidence="6">
    <location>
        <begin position="569"/>
        <end position="588"/>
    </location>
</feature>
<evidence type="ECO:0000313" key="9">
    <source>
        <dbReference type="WBParaSite" id="PSAMB.scaffold4284size15104.g23925.t1"/>
    </source>
</evidence>
<proteinExistence type="predicted"/>
<feature type="region of interest" description="Disordered" evidence="5">
    <location>
        <begin position="806"/>
        <end position="876"/>
    </location>
</feature>
<reference evidence="9" key="1">
    <citation type="submission" date="2022-11" db="UniProtKB">
        <authorList>
            <consortium name="WormBaseParasite"/>
        </authorList>
    </citation>
    <scope>IDENTIFICATION</scope>
</reference>
<feature type="transmembrane region" description="Helical" evidence="6">
    <location>
        <begin position="717"/>
        <end position="739"/>
    </location>
</feature>
<feature type="transmembrane region" description="Helical" evidence="6">
    <location>
        <begin position="609"/>
        <end position="627"/>
    </location>
</feature>
<evidence type="ECO:0000256" key="6">
    <source>
        <dbReference type="SAM" id="Phobius"/>
    </source>
</evidence>
<dbReference type="CDD" id="cd14978">
    <property type="entry name" value="7tmA_FMRFamide_R-like"/>
    <property type="match status" value="1"/>
</dbReference>
<keyword evidence="3 6" id="KW-1133">Transmembrane helix</keyword>
<feature type="transmembrane region" description="Helical" evidence="6">
    <location>
        <begin position="660"/>
        <end position="680"/>
    </location>
</feature>
<keyword evidence="2 6" id="KW-0812">Transmembrane</keyword>
<keyword evidence="4 6" id="KW-0472">Membrane</keyword>
<dbReference type="InterPro" id="IPR005069">
    <property type="entry name" value="Nucl-diP-sugar_transferase"/>
</dbReference>
<dbReference type="WBParaSite" id="PSAMB.scaffold4284size15104.g23925.t1">
    <property type="protein sequence ID" value="PSAMB.scaffold4284size15104.g23925.t1"/>
    <property type="gene ID" value="PSAMB.scaffold4284size15104.g23925"/>
</dbReference>
<accession>A0A914WJA2</accession>
<dbReference type="InterPro" id="IPR017452">
    <property type="entry name" value="GPCR_Rhodpsn_7TM"/>
</dbReference>
<dbReference type="Gene3D" id="1.20.1070.10">
    <property type="entry name" value="Rhodopsin 7-helix transmembrane proteins"/>
    <property type="match status" value="1"/>
</dbReference>
<evidence type="ECO:0000256" key="2">
    <source>
        <dbReference type="ARBA" id="ARBA00022692"/>
    </source>
</evidence>
<feature type="compositionally biased region" description="Basic and acidic residues" evidence="5">
    <location>
        <begin position="806"/>
        <end position="827"/>
    </location>
</feature>
<keyword evidence="8" id="KW-1185">Reference proteome</keyword>
<sequence length="876" mass="99619">MRLPSVTSLPLRALAGTLLLLIARKLLIGLTALHSVRQCADVISIESLTADPQLAAVVDHFRSIDQPPAVLFFNKFALNMTANWLCNTLDMPGVHARALLVTLDAESRDFIRKFWPNLLQFHRPIDCLKDQFSFGQGAYHVFFILRANLAASLLRLGSPGVWMIQQDTVWRRSIFDVADLQSDTNNSEPFDVIFDRLAHVNAATLRSNWINGANYFARATNSSIRFFTETSRTLRNWYGPDVGTMLRKCHDKVAKCEFLPHRLVSCWEWLYASTSESGTDDKEAPWLLQMDGDNNPGGKWAQMDKLGFYFLDRRDATKCNVSAVAGAIQRLNDGFVAPSEIRSIGRMHFTFYWTLTDYLLAVPKIGAVISPYLPIGSDLLDFASVFVGRRLSPLHPNYDHFDRCVHRRASLVASPSLLFLSSHLFHHTAAGHFRFPIALPSPVIRRSGSTSSTMEWTMPESSPPPLNWTNTSHCYEDISKMSSVRFVLVTCFGSLISLVGCCNNVLLLYLFTRRMNYKTNHLFYLVFLAFFDICVEICYVLVFSVSIVYDFFHSYAIYIAWHTYVRSVATIAQISITAATYMIVVASVERYFTTAHWTMKNFTIKKRCTSVLTVVSFSIISKGTVYWELAVRHYPECDGFQSVHLEQSPLTRNRAYANLWMFWFRNIFHVFVPFFLLLLLNGAIIHRMRHAPDMQGALMSVAFGKRRAKQRKSTRRAATRMLGAIVATYLVTNVVNLIITAWEHVNIDSLRTLHHGRLYTYAADLSSILTITCGAIRLPIYYACNKDMRNEIKKLLATLLDCHGPTDEREPDIEKDTTDKDTTDKDTVPLTGKMPPPSITNNNALRVNEQNNNNNSNNTNERLLPAMRRPEREVLL</sequence>
<protein>
    <submittedName>
        <fullName evidence="9">G-protein coupled receptors family 1 profile domain-containing protein</fullName>
    </submittedName>
</protein>
<evidence type="ECO:0000256" key="4">
    <source>
        <dbReference type="ARBA" id="ARBA00023136"/>
    </source>
</evidence>
<feature type="compositionally biased region" description="Low complexity" evidence="5">
    <location>
        <begin position="841"/>
        <end position="860"/>
    </location>
</feature>
<comment type="subcellular location">
    <subcellularLocation>
        <location evidence="1">Membrane</location>
    </subcellularLocation>
</comment>
<organism evidence="8 9">
    <name type="scientific">Plectus sambesii</name>
    <dbReference type="NCBI Taxonomy" id="2011161"/>
    <lineage>
        <taxon>Eukaryota</taxon>
        <taxon>Metazoa</taxon>
        <taxon>Ecdysozoa</taxon>
        <taxon>Nematoda</taxon>
        <taxon>Chromadorea</taxon>
        <taxon>Plectida</taxon>
        <taxon>Plectina</taxon>
        <taxon>Plectoidea</taxon>
        <taxon>Plectidae</taxon>
        <taxon>Plectus</taxon>
    </lineage>
</organism>
<evidence type="ECO:0000313" key="8">
    <source>
        <dbReference type="Proteomes" id="UP000887566"/>
    </source>
</evidence>